<evidence type="ECO:0000313" key="3">
    <source>
        <dbReference type="Proteomes" id="UP001153069"/>
    </source>
</evidence>
<feature type="chain" id="PRO_5040346506" evidence="1">
    <location>
        <begin position="24"/>
        <end position="628"/>
    </location>
</feature>
<sequence length="628" mass="66595">MKITAAVVVATSTLMLKPLAVYGDDCEDGCLYARPTCVEAYDVIVPEGNMGDRSMFGASEEIFLPLQAEDWANVPPSCLPPDAAPAYGAWYGLFIEGDPGVNLDVVATGLIYGGDPSLLETLEWTVSVMEVPNTVIDQEETCAALTCLAYNTSFADVYSDSVTLVNFNISQESLYYIFVSSAVNVTEVLGETLELDISPSTQISECEYIRTSEMNGETQATCTPCETSVIEGPAETTEVINMTCSDTCEICYNTSITDPFCYKESRSYSYSASDSGDTSRDTETCRTFPDGNTVCDARDCPVSINGMACGSCENDYDKNCSRTHNIDNIVASCPDVDPGLAVIDFCQGIGFDEGGVLGGYYTYLDALKNQWTEGGPGLPVVGQCSAGAAAGAAGDLPILQPEVPAIFDLGALEEVKFLLNASEAPSMVQCAMSADTTEDVDLYVSVTDESGVDGYTCYSTLGQSEEFCQINIPTAGATVQVDVISLSSANVTELAVSCQLAAVTNIYTEVPPFAASFSLENGYVNWYVVDVDSVSEGGLKCTLSGDGTLGGDGDLRIQNAILGQQLCVSVGDDSAEECTVPITADTSELWVAVNSRNLGSAVEMLTLDCELVESVEEAVSRTKDGLFD</sequence>
<dbReference type="AlphaFoldDB" id="A0A9N8HES9"/>
<evidence type="ECO:0000313" key="2">
    <source>
        <dbReference type="EMBL" id="CAB9507718.1"/>
    </source>
</evidence>
<name>A0A9N8HES9_9STRA</name>
<proteinExistence type="predicted"/>
<keyword evidence="1" id="KW-0732">Signal</keyword>
<protein>
    <submittedName>
        <fullName evidence="2">Uncharacterized protein</fullName>
    </submittedName>
</protein>
<feature type="signal peptide" evidence="1">
    <location>
        <begin position="1"/>
        <end position="23"/>
    </location>
</feature>
<evidence type="ECO:0000256" key="1">
    <source>
        <dbReference type="SAM" id="SignalP"/>
    </source>
</evidence>
<dbReference type="Proteomes" id="UP001153069">
    <property type="component" value="Unassembled WGS sequence"/>
</dbReference>
<organism evidence="2 3">
    <name type="scientific">Seminavis robusta</name>
    <dbReference type="NCBI Taxonomy" id="568900"/>
    <lineage>
        <taxon>Eukaryota</taxon>
        <taxon>Sar</taxon>
        <taxon>Stramenopiles</taxon>
        <taxon>Ochrophyta</taxon>
        <taxon>Bacillariophyta</taxon>
        <taxon>Bacillariophyceae</taxon>
        <taxon>Bacillariophycidae</taxon>
        <taxon>Naviculales</taxon>
        <taxon>Naviculaceae</taxon>
        <taxon>Seminavis</taxon>
    </lineage>
</organism>
<reference evidence="2" key="1">
    <citation type="submission" date="2020-06" db="EMBL/GenBank/DDBJ databases">
        <authorList>
            <consortium name="Plant Systems Biology data submission"/>
        </authorList>
    </citation>
    <scope>NUCLEOTIDE SEQUENCE</scope>
    <source>
        <strain evidence="2">D6</strain>
    </source>
</reference>
<accession>A0A9N8HES9</accession>
<comment type="caution">
    <text evidence="2">The sequence shown here is derived from an EMBL/GenBank/DDBJ whole genome shotgun (WGS) entry which is preliminary data.</text>
</comment>
<dbReference type="EMBL" id="CAICTM010000317">
    <property type="protein sequence ID" value="CAB9507718.1"/>
    <property type="molecule type" value="Genomic_DNA"/>
</dbReference>
<keyword evidence="3" id="KW-1185">Reference proteome</keyword>
<gene>
    <name evidence="2" type="ORF">SEMRO_318_G115880.1</name>
</gene>